<dbReference type="Gene3D" id="3.40.50.2300">
    <property type="match status" value="1"/>
</dbReference>
<evidence type="ECO:0000259" key="17">
    <source>
        <dbReference type="PROSITE" id="PS50011"/>
    </source>
</evidence>
<comment type="catalytic activity">
    <reaction evidence="1 15">
        <text>GTP = 3',5'-cyclic GMP + diphosphate</text>
        <dbReference type="Rhea" id="RHEA:13665"/>
        <dbReference type="ChEBI" id="CHEBI:33019"/>
        <dbReference type="ChEBI" id="CHEBI:37565"/>
        <dbReference type="ChEBI" id="CHEBI:57746"/>
        <dbReference type="EC" id="4.6.1.2"/>
    </reaction>
</comment>
<evidence type="ECO:0000256" key="6">
    <source>
        <dbReference type="ARBA" id="ARBA00022729"/>
    </source>
</evidence>
<dbReference type="GO" id="GO:0005886">
    <property type="term" value="C:plasma membrane"/>
    <property type="evidence" value="ECO:0007669"/>
    <property type="project" value="UniProtKB-SubCell"/>
</dbReference>
<evidence type="ECO:0000256" key="8">
    <source>
        <dbReference type="ARBA" id="ARBA00022989"/>
    </source>
</evidence>
<evidence type="ECO:0000256" key="5">
    <source>
        <dbReference type="ARBA" id="ARBA00022692"/>
    </source>
</evidence>
<dbReference type="GO" id="GO:0035556">
    <property type="term" value="P:intracellular signal transduction"/>
    <property type="evidence" value="ECO:0007669"/>
    <property type="project" value="InterPro"/>
</dbReference>
<dbReference type="Proteomes" id="UP000887540">
    <property type="component" value="Unplaced"/>
</dbReference>
<keyword evidence="5 16" id="KW-0812">Transmembrane</keyword>
<dbReference type="CDD" id="cd07302">
    <property type="entry name" value="CHD"/>
    <property type="match status" value="1"/>
</dbReference>
<keyword evidence="6" id="KW-0732">Signal</keyword>
<evidence type="ECO:0000256" key="14">
    <source>
        <dbReference type="RuleBase" id="RU000405"/>
    </source>
</evidence>
<sequence>MMISLSWDMLSLIYTQEESCTYFVEELDTLTTSTNKIRIAFKKPITNFINDDVTFILDQIKLNSRIVILCMEDMNIYRNFADAAHKAGMDNDEYVYILRTTVKRLADLETNPIYGNDPSAKLFASKTFLASDYAPTLHDSIYLYAVALSNAINKSGNSDVVYNGTYVGANNDFQAVSGVNGNIKMGRDGFRKANYLISSYNDAGKLVSYLSFQLYQHVDNITGNTIDDVNATKLFTDPTTSIWANHGGVQPTSTPKCGFDGLGCPIDAFIEYRGVFIAVIIVGCAIAIGLMYGAYMIYRVKRRNLIQQNLLWQIDFANLKFLATKKETESTRSMRSLQSSMHSLRSASNTSSSQYSIASKNSQSLPIYIYRQEKVIGIKHEATTRLDESDMAELRQMRSLDHDNINRFIGLSIDGPAIISVWKYCSRGNLQDIMSNSTITMDGFFIYSIIRDLAEGLNYIHKSFIGVHGNLKSKNCLVDDRWQVKISEFGLTGIRRVEKRSAADRLWTAPELLRMDSRLGTQPADVYSFAIICSEVVNMKKAWETSDRAEYDPEEIIRLVQKDSRRPFRPVIQPVATDMSSAMLHIIKDSWSDDPSERPKIETIKNLLQSMNTSKSTNLLDHVFNLLEQYAVSLEDEVQQRTQELNEEKKKSDILLYRMLPKQVADKLKLGQSIEPETFDCVTIFFSDVVSFTTLASRCSPLQVVNMLNDLYSVFDGIISEHDVYKVETIGDGYLCVSGLPHRNGNDHARNIANMSLAFLKSLDRFSIPHLPGERINLRIGVHTGGVVAGVVGLSMPRYCLFGDSVNTASRMESSGKPGKIQLSYAANHFLTNFVGGYVTQLRGEVIIKGKGVMETHWLLGLESDPNVQRMLREMEKDFHEQAGPIDL</sequence>
<evidence type="ECO:0000256" key="9">
    <source>
        <dbReference type="ARBA" id="ARBA00023136"/>
    </source>
</evidence>
<keyword evidence="11" id="KW-0325">Glycoprotein</keyword>
<evidence type="ECO:0000256" key="13">
    <source>
        <dbReference type="ARBA" id="ARBA00023293"/>
    </source>
</evidence>
<dbReference type="SUPFAM" id="SSF53822">
    <property type="entry name" value="Periplasmic binding protein-like I"/>
    <property type="match status" value="1"/>
</dbReference>
<dbReference type="InterPro" id="IPR001054">
    <property type="entry name" value="A/G_cyclase"/>
</dbReference>
<keyword evidence="7" id="KW-0547">Nucleotide-binding</keyword>
<keyword evidence="19" id="KW-1185">Reference proteome</keyword>
<evidence type="ECO:0000256" key="15">
    <source>
        <dbReference type="RuleBase" id="RU003431"/>
    </source>
</evidence>
<dbReference type="SUPFAM" id="SSF56112">
    <property type="entry name" value="Protein kinase-like (PK-like)"/>
    <property type="match status" value="1"/>
</dbReference>
<feature type="transmembrane region" description="Helical" evidence="16">
    <location>
        <begin position="274"/>
        <end position="298"/>
    </location>
</feature>
<comment type="similarity">
    <text evidence="14">Belongs to the adenylyl cyclase class-4/guanylyl cyclase family.</text>
</comment>
<dbReference type="SUPFAM" id="SSF55073">
    <property type="entry name" value="Nucleotide cyclase"/>
    <property type="match status" value="1"/>
</dbReference>
<comment type="subcellular location">
    <subcellularLocation>
        <location evidence="2">Cell membrane</location>
        <topology evidence="2">Single-pass type I membrane protein</topology>
    </subcellularLocation>
</comment>
<dbReference type="InterPro" id="IPR001828">
    <property type="entry name" value="ANF_lig-bd_rcpt"/>
</dbReference>
<dbReference type="WBParaSite" id="ACRNAN_Path_1575.g6126.t1">
    <property type="protein sequence ID" value="ACRNAN_Path_1575.g6126.t1"/>
    <property type="gene ID" value="ACRNAN_Path_1575.g6126"/>
</dbReference>
<evidence type="ECO:0000313" key="20">
    <source>
        <dbReference type="WBParaSite" id="ACRNAN_Path_1575.g6126.t1"/>
    </source>
</evidence>
<dbReference type="GO" id="GO:0004672">
    <property type="term" value="F:protein kinase activity"/>
    <property type="evidence" value="ECO:0007669"/>
    <property type="project" value="InterPro"/>
</dbReference>
<keyword evidence="12 14" id="KW-0456">Lyase</keyword>
<dbReference type="InterPro" id="IPR001245">
    <property type="entry name" value="Ser-Thr/Tyr_kinase_cat_dom"/>
</dbReference>
<dbReference type="PANTHER" id="PTHR11920:SF375">
    <property type="entry name" value="RECEPTOR-TYPE GUANYLATE CYCLASE GCY-13"/>
    <property type="match status" value="1"/>
</dbReference>
<dbReference type="GO" id="GO:0004016">
    <property type="term" value="F:adenylate cyclase activity"/>
    <property type="evidence" value="ECO:0007669"/>
    <property type="project" value="TreeGrafter"/>
</dbReference>
<dbReference type="Pfam" id="PF07701">
    <property type="entry name" value="HNOBA"/>
    <property type="match status" value="1"/>
</dbReference>
<dbReference type="InterPro" id="IPR018297">
    <property type="entry name" value="A/G_cyclase_CS"/>
</dbReference>
<evidence type="ECO:0000259" key="18">
    <source>
        <dbReference type="PROSITE" id="PS50125"/>
    </source>
</evidence>
<dbReference type="PANTHER" id="PTHR11920">
    <property type="entry name" value="GUANYLYL CYCLASE"/>
    <property type="match status" value="1"/>
</dbReference>
<dbReference type="PROSITE" id="PS50011">
    <property type="entry name" value="PROTEIN_KINASE_DOM"/>
    <property type="match status" value="1"/>
</dbReference>
<evidence type="ECO:0000256" key="11">
    <source>
        <dbReference type="ARBA" id="ARBA00023180"/>
    </source>
</evidence>
<evidence type="ECO:0000256" key="1">
    <source>
        <dbReference type="ARBA" id="ARBA00001436"/>
    </source>
</evidence>
<evidence type="ECO:0000313" key="19">
    <source>
        <dbReference type="Proteomes" id="UP000887540"/>
    </source>
</evidence>
<dbReference type="GO" id="GO:0006935">
    <property type="term" value="P:chemotaxis"/>
    <property type="evidence" value="ECO:0007669"/>
    <property type="project" value="UniProtKB-ARBA"/>
</dbReference>
<evidence type="ECO:0000256" key="2">
    <source>
        <dbReference type="ARBA" id="ARBA00004251"/>
    </source>
</evidence>
<dbReference type="InterPro" id="IPR011645">
    <property type="entry name" value="HNOB_dom_associated"/>
</dbReference>
<dbReference type="SMART" id="SM00044">
    <property type="entry name" value="CYCc"/>
    <property type="match status" value="1"/>
</dbReference>
<dbReference type="GO" id="GO:0005524">
    <property type="term" value="F:ATP binding"/>
    <property type="evidence" value="ECO:0007669"/>
    <property type="project" value="InterPro"/>
</dbReference>
<dbReference type="Gene3D" id="6.10.250.780">
    <property type="match status" value="1"/>
</dbReference>
<keyword evidence="4" id="KW-1003">Cell membrane</keyword>
<dbReference type="GO" id="GO:0004383">
    <property type="term" value="F:guanylate cyclase activity"/>
    <property type="evidence" value="ECO:0007669"/>
    <property type="project" value="UniProtKB-EC"/>
</dbReference>
<dbReference type="Gene3D" id="1.10.510.10">
    <property type="entry name" value="Transferase(Phosphotransferase) domain 1"/>
    <property type="match status" value="1"/>
</dbReference>
<reference evidence="20" key="1">
    <citation type="submission" date="2022-11" db="UniProtKB">
        <authorList>
            <consortium name="WormBaseParasite"/>
        </authorList>
    </citation>
    <scope>IDENTIFICATION</scope>
</reference>
<feature type="domain" description="Protein kinase" evidence="17">
    <location>
        <begin position="344"/>
        <end position="625"/>
    </location>
</feature>
<feature type="domain" description="Guanylate cyclase" evidence="18">
    <location>
        <begin position="683"/>
        <end position="813"/>
    </location>
</feature>
<dbReference type="FunFam" id="3.30.70.1230:FF:000023">
    <property type="entry name" value="Guanylate cyclase"/>
    <property type="match status" value="1"/>
</dbReference>
<evidence type="ECO:0000256" key="10">
    <source>
        <dbReference type="ARBA" id="ARBA00023170"/>
    </source>
</evidence>
<dbReference type="EC" id="4.6.1.2" evidence="3 15"/>
<dbReference type="Pfam" id="PF07714">
    <property type="entry name" value="PK_Tyr_Ser-Thr"/>
    <property type="match status" value="1"/>
</dbReference>
<dbReference type="PROSITE" id="PS50125">
    <property type="entry name" value="GUANYLATE_CYCLASE_2"/>
    <property type="match status" value="1"/>
</dbReference>
<keyword evidence="8 16" id="KW-1133">Transmembrane helix</keyword>
<dbReference type="InterPro" id="IPR050401">
    <property type="entry name" value="Cyclic_nucleotide_synthase"/>
</dbReference>
<dbReference type="AlphaFoldDB" id="A0A914C358"/>
<dbReference type="Pfam" id="PF01094">
    <property type="entry name" value="ANF_receptor"/>
    <property type="match status" value="1"/>
</dbReference>
<dbReference type="Pfam" id="PF00211">
    <property type="entry name" value="Guanylate_cyc"/>
    <property type="match status" value="1"/>
</dbReference>
<evidence type="ECO:0000256" key="12">
    <source>
        <dbReference type="ARBA" id="ARBA00023239"/>
    </source>
</evidence>
<dbReference type="GO" id="GO:0001653">
    <property type="term" value="F:peptide receptor activity"/>
    <property type="evidence" value="ECO:0007669"/>
    <property type="project" value="TreeGrafter"/>
</dbReference>
<organism evidence="19 20">
    <name type="scientific">Acrobeloides nanus</name>
    <dbReference type="NCBI Taxonomy" id="290746"/>
    <lineage>
        <taxon>Eukaryota</taxon>
        <taxon>Metazoa</taxon>
        <taxon>Ecdysozoa</taxon>
        <taxon>Nematoda</taxon>
        <taxon>Chromadorea</taxon>
        <taxon>Rhabditida</taxon>
        <taxon>Tylenchina</taxon>
        <taxon>Cephalobomorpha</taxon>
        <taxon>Cephaloboidea</taxon>
        <taxon>Cephalobidae</taxon>
        <taxon>Acrobeloides</taxon>
    </lineage>
</organism>
<evidence type="ECO:0000256" key="16">
    <source>
        <dbReference type="SAM" id="Phobius"/>
    </source>
</evidence>
<keyword evidence="13 15" id="KW-0141">cGMP biosynthesis</keyword>
<dbReference type="InterPro" id="IPR000719">
    <property type="entry name" value="Prot_kinase_dom"/>
</dbReference>
<dbReference type="GO" id="GO:0007168">
    <property type="term" value="P:receptor guanylyl cyclase signaling pathway"/>
    <property type="evidence" value="ECO:0007669"/>
    <property type="project" value="TreeGrafter"/>
</dbReference>
<proteinExistence type="inferred from homology"/>
<keyword evidence="10" id="KW-0675">Receptor</keyword>
<dbReference type="InterPro" id="IPR029787">
    <property type="entry name" value="Nucleotide_cyclase"/>
</dbReference>
<protein>
    <recommendedName>
        <fullName evidence="3 15">Guanylate cyclase</fullName>
        <ecNumber evidence="3 15">4.6.1.2</ecNumber>
    </recommendedName>
</protein>
<evidence type="ECO:0000256" key="4">
    <source>
        <dbReference type="ARBA" id="ARBA00022475"/>
    </source>
</evidence>
<keyword evidence="9 16" id="KW-0472">Membrane</keyword>
<accession>A0A914C358</accession>
<dbReference type="Gene3D" id="3.30.70.1230">
    <property type="entry name" value="Nucleotide cyclase"/>
    <property type="match status" value="1"/>
</dbReference>
<evidence type="ECO:0000256" key="7">
    <source>
        <dbReference type="ARBA" id="ARBA00022741"/>
    </source>
</evidence>
<dbReference type="PROSITE" id="PS00452">
    <property type="entry name" value="GUANYLATE_CYCLASE_1"/>
    <property type="match status" value="1"/>
</dbReference>
<dbReference type="GO" id="GO:0007635">
    <property type="term" value="P:chemosensory behavior"/>
    <property type="evidence" value="ECO:0007669"/>
    <property type="project" value="UniProtKB-ARBA"/>
</dbReference>
<dbReference type="InterPro" id="IPR011009">
    <property type="entry name" value="Kinase-like_dom_sf"/>
</dbReference>
<evidence type="ECO:0000256" key="3">
    <source>
        <dbReference type="ARBA" id="ARBA00012202"/>
    </source>
</evidence>
<name>A0A914C358_9BILA</name>
<dbReference type="InterPro" id="IPR028082">
    <property type="entry name" value="Peripla_BP_I"/>
</dbReference>